<keyword evidence="1" id="KW-0539">Nucleus</keyword>
<comment type="caution">
    <text evidence="2">The sequence shown here is derived from an EMBL/GenBank/DDBJ whole genome shotgun (WGS) entry which is preliminary data.</text>
</comment>
<gene>
    <name evidence="2" type="ORF">NKR23_g11089</name>
</gene>
<dbReference type="EMBL" id="JANBVO010000055">
    <property type="protein sequence ID" value="KAJ9132591.1"/>
    <property type="molecule type" value="Genomic_DNA"/>
</dbReference>
<protein>
    <submittedName>
        <fullName evidence="2">Uncharacterized protein</fullName>
    </submittedName>
</protein>
<organism evidence="2 3">
    <name type="scientific">Pleurostoma richardsiae</name>
    <dbReference type="NCBI Taxonomy" id="41990"/>
    <lineage>
        <taxon>Eukaryota</taxon>
        <taxon>Fungi</taxon>
        <taxon>Dikarya</taxon>
        <taxon>Ascomycota</taxon>
        <taxon>Pezizomycotina</taxon>
        <taxon>Sordariomycetes</taxon>
        <taxon>Sordariomycetidae</taxon>
        <taxon>Calosphaeriales</taxon>
        <taxon>Pleurostomataceae</taxon>
        <taxon>Pleurostoma</taxon>
    </lineage>
</organism>
<name>A0AA38R3G1_9PEZI</name>
<sequence length="327" mass="37181">MQGGQGGSTDNPSEVSYRQQQDSVSSFLINLPPLLVHEDTKTRHLLEHFVRYVSPVMLMFDDEANGYRYQILPLTHSDPVIRRAVCVTAAFHLSGRVPELRGPAEVGRDAIIRKLRETAPQTTTQLLLDERTWAVILLLVVADLVTGHEHVLVLYRMLALFMHGWARQEEENVESSSKLGKFLYYQSRLITFFACPALGESDAIQCFTHVLHAPLMSFEKYAPRQRQQQYPDLDPVSHHDTSNIAVTCYGPTNEMAFANTMWIFESIMRCALEIYILRARWNGQDPQQSIKDYSDAQSSHIAHLRSLFETMDPAGPGAHIVVWPAFR</sequence>
<evidence type="ECO:0000313" key="2">
    <source>
        <dbReference type="EMBL" id="KAJ9132591.1"/>
    </source>
</evidence>
<accession>A0AA38R3G1</accession>
<dbReference type="Pfam" id="PF11951">
    <property type="entry name" value="Fungal_trans_2"/>
    <property type="match status" value="1"/>
</dbReference>
<dbReference type="Proteomes" id="UP001174694">
    <property type="component" value="Unassembled WGS sequence"/>
</dbReference>
<evidence type="ECO:0000256" key="1">
    <source>
        <dbReference type="ARBA" id="ARBA00023242"/>
    </source>
</evidence>
<dbReference type="InterPro" id="IPR021858">
    <property type="entry name" value="Fun_TF"/>
</dbReference>
<evidence type="ECO:0000313" key="3">
    <source>
        <dbReference type="Proteomes" id="UP001174694"/>
    </source>
</evidence>
<dbReference type="AlphaFoldDB" id="A0AA38R3G1"/>
<reference evidence="2" key="1">
    <citation type="submission" date="2022-07" db="EMBL/GenBank/DDBJ databases">
        <title>Fungi with potential for degradation of polypropylene.</title>
        <authorList>
            <person name="Gostincar C."/>
        </authorList>
    </citation>
    <scope>NUCLEOTIDE SEQUENCE</scope>
    <source>
        <strain evidence="2">EXF-13308</strain>
    </source>
</reference>
<keyword evidence="3" id="KW-1185">Reference proteome</keyword>
<proteinExistence type="predicted"/>